<dbReference type="RefSeq" id="WP_135707193.1">
    <property type="nucleotide sequence ID" value="NZ_CP038637.1"/>
</dbReference>
<keyword evidence="1" id="KW-0614">Plasmid</keyword>
<accession>A0A4V1BZP3</accession>
<proteinExistence type="predicted"/>
<sequence length="91" mass="10479">MAQNQDQMNITHKRMDAPDHDLVRLVILDDSPEPGTQILRTNTSLVAHRRDGWMTIGIRKHTSRRSNVRIGVLSPAAGRELYEMLREVYEV</sequence>
<dbReference type="AlphaFoldDB" id="A0A4V1BZP3"/>
<protein>
    <submittedName>
        <fullName evidence="1">Uncharacterized protein</fullName>
    </submittedName>
</protein>
<organism evidence="1 2">
    <name type="scientific">Cupriavidus oxalaticus</name>
    <dbReference type="NCBI Taxonomy" id="96344"/>
    <lineage>
        <taxon>Bacteria</taxon>
        <taxon>Pseudomonadati</taxon>
        <taxon>Pseudomonadota</taxon>
        <taxon>Betaproteobacteria</taxon>
        <taxon>Burkholderiales</taxon>
        <taxon>Burkholderiaceae</taxon>
        <taxon>Cupriavidus</taxon>
    </lineage>
</organism>
<dbReference type="KEGG" id="cox:E0W60_33750"/>
<geneLocation type="plasmid" evidence="1">
    <name>unnamed2</name>
</geneLocation>
<name>A0A4V1BZP3_9BURK</name>
<dbReference type="EMBL" id="CP038637">
    <property type="protein sequence ID" value="QBY56022.1"/>
    <property type="molecule type" value="Genomic_DNA"/>
</dbReference>
<gene>
    <name evidence="1" type="ORF">E0W60_33750</name>
</gene>
<dbReference type="Proteomes" id="UP000295294">
    <property type="component" value="Plasmid unnamed2"/>
</dbReference>
<evidence type="ECO:0000313" key="1">
    <source>
        <dbReference type="EMBL" id="QBY56022.1"/>
    </source>
</evidence>
<evidence type="ECO:0000313" key="2">
    <source>
        <dbReference type="Proteomes" id="UP000295294"/>
    </source>
</evidence>
<reference evidence="1 2" key="1">
    <citation type="submission" date="2019-03" db="EMBL/GenBank/DDBJ databases">
        <title>Efficiently degradation of phenoxyalkanoic acid herbicides by Cupriavidus oxalaticus strain X32.</title>
        <authorList>
            <person name="Sheng X."/>
        </authorList>
    </citation>
    <scope>NUCLEOTIDE SEQUENCE [LARGE SCALE GENOMIC DNA]</scope>
    <source>
        <strain evidence="1 2">X32</strain>
        <plasmid evidence="1 2">unnamed2</plasmid>
    </source>
</reference>